<evidence type="ECO:0000313" key="2">
    <source>
        <dbReference type="EMBL" id="CAE0361576.1"/>
    </source>
</evidence>
<sequence>MDFQDGEIRFKTAIDVEEGELSLKMISNFVGFGIRTFDRYYPGIMSVMFAQCDPKLEIDKAEGRIGEAQPVLFSSTLPTSTNNGEANGDYSNVVHDDDGDTLVPGPALPRAVRASSITAHQLPEATVFFSPSPASALPPSPPEQNPNQ</sequence>
<dbReference type="EMBL" id="HBIJ01003327">
    <property type="protein sequence ID" value="CAE0361576.1"/>
    <property type="molecule type" value="Transcribed_RNA"/>
</dbReference>
<accession>A0A7S3JQA7</accession>
<dbReference type="AlphaFoldDB" id="A0A7S3JQA7"/>
<reference evidence="2" key="1">
    <citation type="submission" date="2021-01" db="EMBL/GenBank/DDBJ databases">
        <authorList>
            <person name="Corre E."/>
            <person name="Pelletier E."/>
            <person name="Niang G."/>
            <person name="Scheremetjew M."/>
            <person name="Finn R."/>
            <person name="Kale V."/>
            <person name="Holt S."/>
            <person name="Cochrane G."/>
            <person name="Meng A."/>
            <person name="Brown T."/>
            <person name="Cohen L."/>
        </authorList>
    </citation>
    <scope>NUCLEOTIDE SEQUENCE</scope>
    <source>
        <strain evidence="2">CCMP1510</strain>
    </source>
</reference>
<feature type="compositionally biased region" description="Pro residues" evidence="1">
    <location>
        <begin position="136"/>
        <end position="148"/>
    </location>
</feature>
<feature type="region of interest" description="Disordered" evidence="1">
    <location>
        <begin position="129"/>
        <end position="148"/>
    </location>
</feature>
<name>A0A7S3JQA7_9STRA</name>
<proteinExistence type="predicted"/>
<evidence type="ECO:0000256" key="1">
    <source>
        <dbReference type="SAM" id="MobiDB-lite"/>
    </source>
</evidence>
<gene>
    <name evidence="2" type="ORF">ALAG00032_LOCUS2309</name>
</gene>
<protein>
    <submittedName>
        <fullName evidence="2">Uncharacterized protein</fullName>
    </submittedName>
</protein>
<feature type="region of interest" description="Disordered" evidence="1">
    <location>
        <begin position="74"/>
        <end position="107"/>
    </location>
</feature>
<feature type="compositionally biased region" description="Polar residues" evidence="1">
    <location>
        <begin position="74"/>
        <end position="85"/>
    </location>
</feature>
<organism evidence="2">
    <name type="scientific">Aureoumbra lagunensis</name>
    <dbReference type="NCBI Taxonomy" id="44058"/>
    <lineage>
        <taxon>Eukaryota</taxon>
        <taxon>Sar</taxon>
        <taxon>Stramenopiles</taxon>
        <taxon>Ochrophyta</taxon>
        <taxon>Pelagophyceae</taxon>
        <taxon>Pelagomonadales</taxon>
        <taxon>Aureoumbra</taxon>
    </lineage>
</organism>